<dbReference type="InterPro" id="IPR014303">
    <property type="entry name" value="RNA_pol_sigma-70_ECF"/>
</dbReference>
<feature type="domain" description="RNA polymerase sigma factor 70 region 4 type 2" evidence="3">
    <location>
        <begin position="108"/>
        <end position="159"/>
    </location>
</feature>
<dbReference type="PANTHER" id="PTHR30173">
    <property type="entry name" value="SIGMA 19 FACTOR"/>
    <property type="match status" value="1"/>
</dbReference>
<evidence type="ECO:0000259" key="2">
    <source>
        <dbReference type="Pfam" id="PF04542"/>
    </source>
</evidence>
<dbReference type="InterPro" id="IPR007627">
    <property type="entry name" value="RNA_pol_sigma70_r2"/>
</dbReference>
<dbReference type="NCBIfam" id="TIGR02937">
    <property type="entry name" value="sigma70-ECF"/>
    <property type="match status" value="1"/>
</dbReference>
<reference evidence="4 5" key="1">
    <citation type="submission" date="2019-04" db="EMBL/GenBank/DDBJ databases">
        <title>Chitiniphilus eburnea sp. nov., a novel chitinolytic bacterium isolated from aquaculture sludge.</title>
        <authorList>
            <person name="Sheng M."/>
        </authorList>
    </citation>
    <scope>NUCLEOTIDE SEQUENCE [LARGE SCALE GENOMIC DNA]</scope>
    <source>
        <strain evidence="4 5">HX-2-15</strain>
    </source>
</reference>
<dbReference type="InterPro" id="IPR013249">
    <property type="entry name" value="RNA_pol_sigma70_r4_t2"/>
</dbReference>
<comment type="subunit">
    <text evidence="1">Interacts transiently with the RNA polymerase catalytic core formed by RpoA, RpoB, RpoC and RpoZ (2 alpha, 1 beta, 1 beta' and 1 omega subunit) to form the RNA polymerase holoenzyme that can initiate transcription.</text>
</comment>
<dbReference type="Gene3D" id="3.10.450.50">
    <property type="match status" value="1"/>
</dbReference>
<evidence type="ECO:0000256" key="1">
    <source>
        <dbReference type="ARBA" id="ARBA00011344"/>
    </source>
</evidence>
<dbReference type="OrthoDB" id="3211555at2"/>
<dbReference type="GO" id="GO:0003677">
    <property type="term" value="F:DNA binding"/>
    <property type="evidence" value="ECO:0007669"/>
    <property type="project" value="InterPro"/>
</dbReference>
<proteinExistence type="predicted"/>
<evidence type="ECO:0000313" key="5">
    <source>
        <dbReference type="Proteomes" id="UP000310016"/>
    </source>
</evidence>
<feature type="domain" description="RNA polymerase sigma-70 region 2" evidence="2">
    <location>
        <begin position="6"/>
        <end position="70"/>
    </location>
</feature>
<dbReference type="SUPFAM" id="SSF88659">
    <property type="entry name" value="Sigma3 and sigma4 domains of RNA polymerase sigma factors"/>
    <property type="match status" value="1"/>
</dbReference>
<keyword evidence="5" id="KW-1185">Reference proteome</keyword>
<dbReference type="AlphaFoldDB" id="A0A4U0PA32"/>
<gene>
    <name evidence="4" type="ORF">FAZ21_19085</name>
</gene>
<evidence type="ECO:0000313" key="4">
    <source>
        <dbReference type="EMBL" id="TJZ64471.1"/>
    </source>
</evidence>
<dbReference type="InterPro" id="IPR013324">
    <property type="entry name" value="RNA_pol_sigma_r3/r4-like"/>
</dbReference>
<dbReference type="RefSeq" id="WP_136775029.1">
    <property type="nucleotide sequence ID" value="NZ_SUMF01000046.1"/>
</dbReference>
<dbReference type="Pfam" id="PF04542">
    <property type="entry name" value="Sigma70_r2"/>
    <property type="match status" value="1"/>
</dbReference>
<dbReference type="InterPro" id="IPR036388">
    <property type="entry name" value="WH-like_DNA-bd_sf"/>
</dbReference>
<evidence type="ECO:0000259" key="3">
    <source>
        <dbReference type="Pfam" id="PF08281"/>
    </source>
</evidence>
<dbReference type="InterPro" id="IPR013325">
    <property type="entry name" value="RNA_pol_sigma_r2"/>
</dbReference>
<dbReference type="EMBL" id="SUMF01000046">
    <property type="protein sequence ID" value="TJZ64471.1"/>
    <property type="molecule type" value="Genomic_DNA"/>
</dbReference>
<dbReference type="PANTHER" id="PTHR30173:SF36">
    <property type="entry name" value="ECF RNA POLYMERASE SIGMA FACTOR SIGJ"/>
    <property type="match status" value="1"/>
</dbReference>
<dbReference type="NCBIfam" id="NF007214">
    <property type="entry name" value="PRK09636.1"/>
    <property type="match status" value="1"/>
</dbReference>
<dbReference type="InterPro" id="IPR032710">
    <property type="entry name" value="NTF2-like_dom_sf"/>
</dbReference>
<comment type="caution">
    <text evidence="4">The sequence shown here is derived from an EMBL/GenBank/DDBJ whole genome shotgun (WGS) entry which is preliminary data.</text>
</comment>
<sequence length="300" mass="33323">MPHQEFERHRPRLFALAYRMLGTRAEAEDVVQDVYLRWHEADHAALASAEAWLVTVATRAAIDRLRAAQRERAHYVGPWLAEPIALDALPHPRPGPAQQYEFAQDVSLAFLAVLERLGPEERAAFLLHEVFDCNYQDIAAMLGKSAAACRQMVHRARDRVRAERPRFTVSPERHRALLARFAAAAQLGEMDALRALFAEDAALVSDGGGKAVAALRPLLGAARVARLYHVLARQRRHQDERYEIVEFNGEAGLLHYLDGVLVTAYAIVGDGEHIHTLFALRNPDKLAGLREISGGLSQGG</sequence>
<dbReference type="Gene3D" id="1.10.1740.10">
    <property type="match status" value="1"/>
</dbReference>
<dbReference type="Proteomes" id="UP000310016">
    <property type="component" value="Unassembled WGS sequence"/>
</dbReference>
<name>A0A4U0PA32_9NEIS</name>
<dbReference type="GO" id="GO:0016987">
    <property type="term" value="F:sigma factor activity"/>
    <property type="evidence" value="ECO:0007669"/>
    <property type="project" value="InterPro"/>
</dbReference>
<dbReference type="InterPro" id="IPR052704">
    <property type="entry name" value="ECF_Sigma-70_Domain"/>
</dbReference>
<organism evidence="4 5">
    <name type="scientific">Chitiniphilus eburneus</name>
    <dbReference type="NCBI Taxonomy" id="2571148"/>
    <lineage>
        <taxon>Bacteria</taxon>
        <taxon>Pseudomonadati</taxon>
        <taxon>Pseudomonadota</taxon>
        <taxon>Betaproteobacteria</taxon>
        <taxon>Neisseriales</taxon>
        <taxon>Chitinibacteraceae</taxon>
        <taxon>Chitiniphilus</taxon>
    </lineage>
</organism>
<dbReference type="Gene3D" id="1.10.10.10">
    <property type="entry name" value="Winged helix-like DNA-binding domain superfamily/Winged helix DNA-binding domain"/>
    <property type="match status" value="1"/>
</dbReference>
<dbReference type="GO" id="GO:0006352">
    <property type="term" value="P:DNA-templated transcription initiation"/>
    <property type="evidence" value="ECO:0007669"/>
    <property type="project" value="InterPro"/>
</dbReference>
<dbReference type="InterPro" id="IPR014284">
    <property type="entry name" value="RNA_pol_sigma-70_dom"/>
</dbReference>
<dbReference type="SUPFAM" id="SSF88946">
    <property type="entry name" value="Sigma2 domain of RNA polymerase sigma factors"/>
    <property type="match status" value="1"/>
</dbReference>
<dbReference type="SUPFAM" id="SSF54427">
    <property type="entry name" value="NTF2-like"/>
    <property type="match status" value="1"/>
</dbReference>
<protein>
    <submittedName>
        <fullName evidence="4">RNA polymerase sigma-70 factor</fullName>
    </submittedName>
</protein>
<dbReference type="Pfam" id="PF08281">
    <property type="entry name" value="Sigma70_r4_2"/>
    <property type="match status" value="1"/>
</dbReference>
<dbReference type="NCBIfam" id="TIGR02957">
    <property type="entry name" value="SigX4"/>
    <property type="match status" value="1"/>
</dbReference>
<accession>A0A4U0PA32</accession>